<evidence type="ECO:0000313" key="3">
    <source>
        <dbReference type="Proteomes" id="UP000799777"/>
    </source>
</evidence>
<dbReference type="PROSITE" id="PS50097">
    <property type="entry name" value="BTB"/>
    <property type="match status" value="1"/>
</dbReference>
<accession>A0A9P4LSJ2</accession>
<evidence type="ECO:0000313" key="2">
    <source>
        <dbReference type="EMBL" id="KAF2035580.1"/>
    </source>
</evidence>
<dbReference type="Proteomes" id="UP000799777">
    <property type="component" value="Unassembled WGS sequence"/>
</dbReference>
<proteinExistence type="predicted"/>
<comment type="caution">
    <text evidence="2">The sequence shown here is derived from an EMBL/GenBank/DDBJ whole genome shotgun (WGS) entry which is preliminary data.</text>
</comment>
<dbReference type="CDD" id="cd18186">
    <property type="entry name" value="BTB_POZ_ZBTB_KLHL-like"/>
    <property type="match status" value="1"/>
</dbReference>
<evidence type="ECO:0000259" key="1">
    <source>
        <dbReference type="PROSITE" id="PS50097"/>
    </source>
</evidence>
<organism evidence="2 3">
    <name type="scientific">Setomelanomma holmii</name>
    <dbReference type="NCBI Taxonomy" id="210430"/>
    <lineage>
        <taxon>Eukaryota</taxon>
        <taxon>Fungi</taxon>
        <taxon>Dikarya</taxon>
        <taxon>Ascomycota</taxon>
        <taxon>Pezizomycotina</taxon>
        <taxon>Dothideomycetes</taxon>
        <taxon>Pleosporomycetidae</taxon>
        <taxon>Pleosporales</taxon>
        <taxon>Pleosporineae</taxon>
        <taxon>Phaeosphaeriaceae</taxon>
        <taxon>Setomelanomma</taxon>
    </lineage>
</organism>
<dbReference type="InterPro" id="IPR011333">
    <property type="entry name" value="SKP1/BTB/POZ_sf"/>
</dbReference>
<gene>
    <name evidence="2" type="ORF">EK21DRAFT_107101</name>
</gene>
<dbReference type="SUPFAM" id="SSF54695">
    <property type="entry name" value="POZ domain"/>
    <property type="match status" value="1"/>
</dbReference>
<keyword evidence="3" id="KW-1185">Reference proteome</keyword>
<protein>
    <recommendedName>
        <fullName evidence="1">BTB domain-containing protein</fullName>
    </recommendedName>
</protein>
<dbReference type="EMBL" id="ML978157">
    <property type="protein sequence ID" value="KAF2035580.1"/>
    <property type="molecule type" value="Genomic_DNA"/>
</dbReference>
<dbReference type="AlphaFoldDB" id="A0A9P4LSJ2"/>
<name>A0A9P4LSJ2_9PLEO</name>
<reference evidence="2" key="1">
    <citation type="journal article" date="2020" name="Stud. Mycol.">
        <title>101 Dothideomycetes genomes: a test case for predicting lifestyles and emergence of pathogens.</title>
        <authorList>
            <person name="Haridas S."/>
            <person name="Albert R."/>
            <person name="Binder M."/>
            <person name="Bloem J."/>
            <person name="Labutti K."/>
            <person name="Salamov A."/>
            <person name="Andreopoulos B."/>
            <person name="Baker S."/>
            <person name="Barry K."/>
            <person name="Bills G."/>
            <person name="Bluhm B."/>
            <person name="Cannon C."/>
            <person name="Castanera R."/>
            <person name="Culley D."/>
            <person name="Daum C."/>
            <person name="Ezra D."/>
            <person name="Gonzalez J."/>
            <person name="Henrissat B."/>
            <person name="Kuo A."/>
            <person name="Liang C."/>
            <person name="Lipzen A."/>
            <person name="Lutzoni F."/>
            <person name="Magnuson J."/>
            <person name="Mondo S."/>
            <person name="Nolan M."/>
            <person name="Ohm R."/>
            <person name="Pangilinan J."/>
            <person name="Park H.-J."/>
            <person name="Ramirez L."/>
            <person name="Alfaro M."/>
            <person name="Sun H."/>
            <person name="Tritt A."/>
            <person name="Yoshinaga Y."/>
            <person name="Zwiers L.-H."/>
            <person name="Turgeon B."/>
            <person name="Goodwin S."/>
            <person name="Spatafora J."/>
            <person name="Crous P."/>
            <person name="Grigoriev I."/>
        </authorList>
    </citation>
    <scope>NUCLEOTIDE SEQUENCE</scope>
    <source>
        <strain evidence="2">CBS 110217</strain>
    </source>
</reference>
<dbReference type="OrthoDB" id="194443at2759"/>
<sequence length="85" mass="9739">MANSKAKPSNSGRPALRFPNVSLKDPTVLIEVGGRHEKYHVHKGLLTHHSDYFREALQGPFNVFVHWLYVRTISKLIDDNDTLKE</sequence>
<dbReference type="InterPro" id="IPR000210">
    <property type="entry name" value="BTB/POZ_dom"/>
</dbReference>
<feature type="domain" description="BTB" evidence="1">
    <location>
        <begin position="24"/>
        <end position="78"/>
    </location>
</feature>
<dbReference type="Gene3D" id="3.30.710.10">
    <property type="entry name" value="Potassium Channel Kv1.1, Chain A"/>
    <property type="match status" value="1"/>
</dbReference>